<dbReference type="Proteomes" id="UP000618445">
    <property type="component" value="Unassembled WGS sequence"/>
</dbReference>
<comment type="caution">
    <text evidence="2">The sequence shown here is derived from an EMBL/GenBank/DDBJ whole genome shotgun (WGS) entry which is preliminary data.</text>
</comment>
<evidence type="ECO:0000313" key="3">
    <source>
        <dbReference type="Proteomes" id="UP000618445"/>
    </source>
</evidence>
<evidence type="ECO:0000313" key="2">
    <source>
        <dbReference type="EMBL" id="MBD2318864.1"/>
    </source>
</evidence>
<organism evidence="2 3">
    <name type="scientific">Phormidium tenue FACHB-1050</name>
    <dbReference type="NCBI Taxonomy" id="2692857"/>
    <lineage>
        <taxon>Bacteria</taxon>
        <taxon>Bacillati</taxon>
        <taxon>Cyanobacteriota</taxon>
        <taxon>Cyanophyceae</taxon>
        <taxon>Oscillatoriophycideae</taxon>
        <taxon>Oscillatoriales</taxon>
        <taxon>Oscillatoriaceae</taxon>
        <taxon>Phormidium</taxon>
    </lineage>
</organism>
<dbReference type="EMBL" id="JACJQY010000036">
    <property type="protein sequence ID" value="MBD2318864.1"/>
    <property type="molecule type" value="Genomic_DNA"/>
</dbReference>
<keyword evidence="1" id="KW-0812">Transmembrane</keyword>
<keyword evidence="1" id="KW-0472">Membrane</keyword>
<accession>A0ABR8CDQ0</accession>
<dbReference type="RefSeq" id="WP_190580249.1">
    <property type="nucleotide sequence ID" value="NZ_CAWPQU010000030.1"/>
</dbReference>
<dbReference type="PANTHER" id="PTHR34980">
    <property type="entry name" value="INNER MEMBRANE PROTEIN-RELATED-RELATED"/>
    <property type="match status" value="1"/>
</dbReference>
<feature type="transmembrane region" description="Helical" evidence="1">
    <location>
        <begin position="56"/>
        <end position="76"/>
    </location>
</feature>
<feature type="transmembrane region" description="Helical" evidence="1">
    <location>
        <begin position="82"/>
        <end position="99"/>
    </location>
</feature>
<keyword evidence="3" id="KW-1185">Reference proteome</keyword>
<feature type="transmembrane region" description="Helical" evidence="1">
    <location>
        <begin position="23"/>
        <end position="44"/>
    </location>
</feature>
<name>A0ABR8CDQ0_9CYAN</name>
<dbReference type="PANTHER" id="PTHR34980:SF2">
    <property type="entry name" value="INNER MEMBRANE PROTEIN YHAH-RELATED"/>
    <property type="match status" value="1"/>
</dbReference>
<protein>
    <submittedName>
        <fullName evidence="2">DUF805 domain-containing protein</fullName>
    </submittedName>
</protein>
<dbReference type="Pfam" id="PF05656">
    <property type="entry name" value="DUF805"/>
    <property type="match status" value="1"/>
</dbReference>
<proteinExistence type="predicted"/>
<reference evidence="2 3" key="1">
    <citation type="journal article" date="2020" name="ISME J.">
        <title>Comparative genomics reveals insights into cyanobacterial evolution and habitat adaptation.</title>
        <authorList>
            <person name="Chen M.Y."/>
            <person name="Teng W.K."/>
            <person name="Zhao L."/>
            <person name="Hu C.X."/>
            <person name="Zhou Y.K."/>
            <person name="Han B.P."/>
            <person name="Song L.R."/>
            <person name="Shu W.S."/>
        </authorList>
    </citation>
    <scope>NUCLEOTIDE SEQUENCE [LARGE SCALE GENOMIC DNA]</scope>
    <source>
        <strain evidence="2 3">FACHB-1050</strain>
    </source>
</reference>
<dbReference type="InterPro" id="IPR008523">
    <property type="entry name" value="DUF805"/>
</dbReference>
<sequence>MKWYIKVLKNYAVFSGRASRTEYWMFFLFHIIFSLLLGVLVGILSSVTKTDQRVLGNIYSLAVLIPSIALGCRRMHDIDRSGWWQIVPIVSFIFLFYEGTKGDNRFGPDPWDSSQY</sequence>
<gene>
    <name evidence="2" type="ORF">H6G05_18665</name>
</gene>
<keyword evidence="1" id="KW-1133">Transmembrane helix</keyword>
<evidence type="ECO:0000256" key="1">
    <source>
        <dbReference type="SAM" id="Phobius"/>
    </source>
</evidence>